<gene>
    <name evidence="1" type="ORF">BC938DRAFT_476682</name>
</gene>
<organism evidence="1 2">
    <name type="scientific">Jimgerdemannia flammicorona</name>
    <dbReference type="NCBI Taxonomy" id="994334"/>
    <lineage>
        <taxon>Eukaryota</taxon>
        <taxon>Fungi</taxon>
        <taxon>Fungi incertae sedis</taxon>
        <taxon>Mucoromycota</taxon>
        <taxon>Mucoromycotina</taxon>
        <taxon>Endogonomycetes</taxon>
        <taxon>Endogonales</taxon>
        <taxon>Endogonaceae</taxon>
        <taxon>Jimgerdemannia</taxon>
    </lineage>
</organism>
<accession>A0A433QQC2</accession>
<keyword evidence="2" id="KW-1185">Reference proteome</keyword>
<feature type="non-terminal residue" evidence="1">
    <location>
        <position position="1"/>
    </location>
</feature>
<sequence length="228" mass="25130">PSLYAIRDAPTKPALFLDSYLSSLKREEKVWWFVVFICAEIAAIEQNKAIAAAQSAAVQQQSTRTAAFGLARPKVTDTVFGMKPGIWQNDYEIRAMSLAYWLWLNNFNNSNNRQWWLRPLVGKILSQKQAVASLQNLKQLGQLAAALTPGPYLCVGDLWGKTSGNGLVAERFEALRTVAVVIHALVVEKPLPVVVQFAKQKALLSLLWVTQPVTPGAPEKGQRSSLGS</sequence>
<protein>
    <submittedName>
        <fullName evidence="1">Uncharacterized protein</fullName>
    </submittedName>
</protein>
<name>A0A433QQC2_9FUNG</name>
<dbReference type="EMBL" id="RBNJ01002464">
    <property type="protein sequence ID" value="RUS31947.1"/>
    <property type="molecule type" value="Genomic_DNA"/>
</dbReference>
<evidence type="ECO:0000313" key="1">
    <source>
        <dbReference type="EMBL" id="RUS31947.1"/>
    </source>
</evidence>
<proteinExistence type="predicted"/>
<reference evidence="1 2" key="1">
    <citation type="journal article" date="2018" name="New Phytol.">
        <title>Phylogenomics of Endogonaceae and evolution of mycorrhizas within Mucoromycota.</title>
        <authorList>
            <person name="Chang Y."/>
            <person name="Desiro A."/>
            <person name="Na H."/>
            <person name="Sandor L."/>
            <person name="Lipzen A."/>
            <person name="Clum A."/>
            <person name="Barry K."/>
            <person name="Grigoriev I.V."/>
            <person name="Martin F.M."/>
            <person name="Stajich J.E."/>
            <person name="Smith M.E."/>
            <person name="Bonito G."/>
            <person name="Spatafora J.W."/>
        </authorList>
    </citation>
    <scope>NUCLEOTIDE SEQUENCE [LARGE SCALE GENOMIC DNA]</scope>
    <source>
        <strain evidence="1 2">AD002</strain>
    </source>
</reference>
<comment type="caution">
    <text evidence="1">The sequence shown here is derived from an EMBL/GenBank/DDBJ whole genome shotgun (WGS) entry which is preliminary data.</text>
</comment>
<feature type="non-terminal residue" evidence="1">
    <location>
        <position position="228"/>
    </location>
</feature>
<evidence type="ECO:0000313" key="2">
    <source>
        <dbReference type="Proteomes" id="UP000274822"/>
    </source>
</evidence>
<dbReference type="AlphaFoldDB" id="A0A433QQC2"/>
<dbReference type="Proteomes" id="UP000274822">
    <property type="component" value="Unassembled WGS sequence"/>
</dbReference>